<dbReference type="InterPro" id="IPR050149">
    <property type="entry name" value="Collagen_superfamily"/>
</dbReference>
<evidence type="ECO:0000256" key="1">
    <source>
        <dbReference type="SAM" id="Coils"/>
    </source>
</evidence>
<feature type="region of interest" description="Disordered" evidence="2">
    <location>
        <begin position="1162"/>
        <end position="1326"/>
    </location>
</feature>
<feature type="compositionally biased region" description="Basic and acidic residues" evidence="2">
    <location>
        <begin position="405"/>
        <end position="415"/>
    </location>
</feature>
<feature type="coiled-coil region" evidence="1">
    <location>
        <begin position="316"/>
        <end position="343"/>
    </location>
</feature>
<feature type="region of interest" description="Disordered" evidence="2">
    <location>
        <begin position="952"/>
        <end position="1077"/>
    </location>
</feature>
<feature type="compositionally biased region" description="Basic and acidic residues" evidence="2">
    <location>
        <begin position="585"/>
        <end position="603"/>
    </location>
</feature>
<keyword evidence="3" id="KW-0176">Collagen</keyword>
<keyword evidence="1" id="KW-0175">Coiled coil</keyword>
<feature type="compositionally biased region" description="Low complexity" evidence="2">
    <location>
        <begin position="663"/>
        <end position="672"/>
    </location>
</feature>
<protein>
    <submittedName>
        <fullName evidence="3">Collagen-like protein</fullName>
    </submittedName>
</protein>
<dbReference type="Pfam" id="PF01391">
    <property type="entry name" value="Collagen"/>
    <property type="match status" value="7"/>
</dbReference>
<feature type="region of interest" description="Disordered" evidence="2">
    <location>
        <begin position="343"/>
        <end position="500"/>
    </location>
</feature>
<gene>
    <name evidence="3" type="ORF">ABLO99_08400</name>
</gene>
<feature type="compositionally biased region" description="Low complexity" evidence="2">
    <location>
        <begin position="357"/>
        <end position="369"/>
    </location>
</feature>
<accession>A0AAU7Q215</accession>
<dbReference type="EMBL" id="CP157942">
    <property type="protein sequence ID" value="XBS67133.1"/>
    <property type="molecule type" value="Genomic_DNA"/>
</dbReference>
<feature type="region of interest" description="Disordered" evidence="2">
    <location>
        <begin position="658"/>
        <end position="724"/>
    </location>
</feature>
<evidence type="ECO:0000313" key="3">
    <source>
        <dbReference type="EMBL" id="XBS67133.1"/>
    </source>
</evidence>
<proteinExistence type="predicted"/>
<dbReference type="RefSeq" id="WP_349967667.1">
    <property type="nucleotide sequence ID" value="NZ_CP157942.1"/>
</dbReference>
<reference evidence="3" key="1">
    <citation type="submission" date="2024-06" db="EMBL/GenBank/DDBJ databases">
        <authorList>
            <person name="Dussert Y."/>
            <person name="Peccoud J."/>
            <person name="Pigeault R."/>
        </authorList>
    </citation>
    <scope>NUCLEOTIDE SEQUENCE</scope>
    <source>
        <strain evidence="3">WArc</strain>
    </source>
</reference>
<name>A0AAU7Q215_9RICK</name>
<feature type="region of interest" description="Disordered" evidence="2">
    <location>
        <begin position="548"/>
        <end position="616"/>
    </location>
</feature>
<dbReference type="GO" id="GO:0031012">
    <property type="term" value="C:extracellular matrix"/>
    <property type="evidence" value="ECO:0007669"/>
    <property type="project" value="TreeGrafter"/>
</dbReference>
<dbReference type="PANTHER" id="PTHR24023:SF1083">
    <property type="entry name" value="MACROPHAGE RECEPTOR MARCO"/>
    <property type="match status" value="1"/>
</dbReference>
<dbReference type="InterPro" id="IPR008160">
    <property type="entry name" value="Collagen"/>
</dbReference>
<evidence type="ECO:0000256" key="2">
    <source>
        <dbReference type="SAM" id="MobiDB-lite"/>
    </source>
</evidence>
<organism evidence="3">
    <name type="scientific">Wolbachia endosymbiont of Armadillidium arcangelii</name>
    <dbReference type="NCBI Taxonomy" id="3158571"/>
    <lineage>
        <taxon>Bacteria</taxon>
        <taxon>Pseudomonadati</taxon>
        <taxon>Pseudomonadota</taxon>
        <taxon>Alphaproteobacteria</taxon>
        <taxon>Rickettsiales</taxon>
        <taxon>Anaplasmataceae</taxon>
        <taxon>Wolbachieae</taxon>
        <taxon>Wolbachia</taxon>
    </lineage>
</organism>
<feature type="compositionally biased region" description="Gly residues" evidence="2">
    <location>
        <begin position="434"/>
        <end position="443"/>
    </location>
</feature>
<dbReference type="GO" id="GO:0001664">
    <property type="term" value="F:G protein-coupled receptor binding"/>
    <property type="evidence" value="ECO:0007669"/>
    <property type="project" value="TreeGrafter"/>
</dbReference>
<sequence>MRFKLEKEDVPQKDCSNVTRYVTTTQIRVNDKTTLSLPSISYIITEQPTNQDFQILDLKYNVTSVLHDLSQGLRLKLERVGNDYKLALVTTSDKPYYYYYDGKDTIIATIDHIPKNYANNAHVYTYNANKCSVNYELLENSKVLIDPKDIISSKNISLILENLKNSSDKRLTIRARNWPSKEPQYRYYKSVHVYDTTSGEVYILNNVIPIFDRRDNNFKLSHFHEIKTLKAQDSYFTAKKLGNNYVGCISDEDGECKEFYDLHPSYFGYEHDSSSDSYTDYYHDLNLGYFGDEYGNNRDLYPYYYNLENFDNFLEVDVNTKEYIDLEERIKALESDIKRLERAGVQGPPGQKGEEGLLGIPGLPGKAGLDGSKGERGEKGLFGVPGIPGQKGEPGMSGEASFDGSKGEPGERGERGFPGPPGYKGEQGFSGSPGQKGGRGLPGTPGKDGIMGYLGERGQPGPQGQSGAKGDRGNEGPKGSSGLTGAKGPEGKKGEKGYTPSTTEIATELVTSKKAELGKAVLEAKDDQGKKILINDQALQEGVAEELRKNPGKIQGPKGNKGDTGASGAHGSKGDKGIQGPPGFKGERGEQGLRGFSGEKGDRGFLGSQGQKGELGLIGFPGERGEQGLRGFPGPPGYKGELGLPGRPGKGGMMGYPGKRGRSGLLGLPGSRGQKGEPGFIGLPGPQGQSGAKGDRGNEGPKGSNGPTGAKGPEGKKGEKGYTPSTTEIATELVTSKKAELGNVVLNTKDSNGENLATQVAGKINLDPQEFMNKVDEAKLTEGVVHKLSQKEAKEIAKHIVNAITSDVTQQNNPDPMVFKKYEKFAEKLAELLVDRSSMNKEEANTLVGDKVSGWGLAKYLLLHSGLGEQAKALHMVEQKIDKEKLAKYLLEYTQLKGNVGAAKTIVENIVHNFFNNKVDELGKAVLEAKDDQGKKILINDQALQEGVAEELRKNPGKVQGPQGNTGVSGPKGNMGDQGPRGLQGLPGVQGQKGEPGIDGLKGDQGIQGFKGSMGNKGNTGAPGQAGKDGTPGPKGADGAPGMPGPQGPVGSKGVDGAPGTPGAPGTKGDRGDSGVNASPEEVVQKLINGGTIANQVLEYRNQDGDLVLEQQIAGRIIDDQDIHTGIAIALADNKIQELADVLLSDTLVEKLANNTELTQSISEELRKNPGEVQGPKGEDGLPGITGLRGFNGTQGLPGSKGEPGMDGTKGTKGEQGNIGPKGADGAIGIKGDMGEKGDIGTDGLPGAQGLPGNKGEPGTDGLKGDIGPVGLAGLPGMDGTKGTKGEQGNIGPQGPKGRAGRSGLKGSKGDTGSIGMPGPKGEDGIGADVVHQFLREINQTRTETLDAKNAAEVAKNASERSATEAKVFKEEADSFADEASKSEQNTQELYSKIKNMFCTTHPTHQVCPTRRKRRQIAPVTSGASKPISFISQVINFFYPSVGQDEYKVKNKIQEVAKIIDAADIAIKFEKVLEEAASKCGIPKKSLNFDPVKLQSTIILSNDENHNELLKFLCVVAKKSCPNYIQTSKFFATFKDHMEETLKDNEEQRAFVNTEKIVADNEQPRSFMRYVAPPSSLSAINQKVVSYLR</sequence>
<feature type="compositionally biased region" description="Low complexity" evidence="2">
    <location>
        <begin position="1058"/>
        <end position="1067"/>
    </location>
</feature>
<dbReference type="GO" id="GO:0005615">
    <property type="term" value="C:extracellular space"/>
    <property type="evidence" value="ECO:0007669"/>
    <property type="project" value="TreeGrafter"/>
</dbReference>
<dbReference type="PANTHER" id="PTHR24023">
    <property type="entry name" value="COLLAGEN ALPHA"/>
    <property type="match status" value="1"/>
</dbReference>